<keyword evidence="2" id="KW-1185">Reference proteome</keyword>
<dbReference type="EMBL" id="CP097505">
    <property type="protein sequence ID" value="URD92421.1"/>
    <property type="molecule type" value="Genomic_DNA"/>
</dbReference>
<protein>
    <submittedName>
        <fullName evidence="1">Uncharacterized protein</fullName>
    </submittedName>
</protein>
<name>A0A9E7FDQ5_9LILI</name>
<evidence type="ECO:0000313" key="2">
    <source>
        <dbReference type="Proteomes" id="UP001055439"/>
    </source>
</evidence>
<accession>A0A9E7FDQ5</accession>
<evidence type="ECO:0000313" key="1">
    <source>
        <dbReference type="EMBL" id="URD92421.1"/>
    </source>
</evidence>
<proteinExistence type="predicted"/>
<dbReference type="Proteomes" id="UP001055439">
    <property type="component" value="Chromosome 3"/>
</dbReference>
<sequence length="142" mass="15902">MNNVICFAAAVDDHQCDRRQDSVCILVQSLSCGLSSMAHPHAMDLYVLTSEIGESGYLKSRRLSHYRMLQSHLLLVCFLCLLQNLCNLCTYSMDKVEKPFILFLWKSDCSESAIGCDAAHNFVSSELNLSKNVLMESSGEKD</sequence>
<dbReference type="AlphaFoldDB" id="A0A9E7FDQ5"/>
<reference evidence="1" key="1">
    <citation type="submission" date="2022-05" db="EMBL/GenBank/DDBJ databases">
        <title>The Musa troglodytarum L. genome provides insights into the mechanism of non-climacteric behaviour and enrichment of carotenoids.</title>
        <authorList>
            <person name="Wang J."/>
        </authorList>
    </citation>
    <scope>NUCLEOTIDE SEQUENCE</scope>
    <source>
        <tissue evidence="1">Leaf</tissue>
    </source>
</reference>
<gene>
    <name evidence="1" type="ORF">MUK42_32940</name>
</gene>
<organism evidence="1 2">
    <name type="scientific">Musa troglodytarum</name>
    <name type="common">fe'i banana</name>
    <dbReference type="NCBI Taxonomy" id="320322"/>
    <lineage>
        <taxon>Eukaryota</taxon>
        <taxon>Viridiplantae</taxon>
        <taxon>Streptophyta</taxon>
        <taxon>Embryophyta</taxon>
        <taxon>Tracheophyta</taxon>
        <taxon>Spermatophyta</taxon>
        <taxon>Magnoliopsida</taxon>
        <taxon>Liliopsida</taxon>
        <taxon>Zingiberales</taxon>
        <taxon>Musaceae</taxon>
        <taxon>Musa</taxon>
    </lineage>
</organism>